<evidence type="ECO:0000256" key="3">
    <source>
        <dbReference type="ARBA" id="ARBA00023002"/>
    </source>
</evidence>
<evidence type="ECO:0000256" key="6">
    <source>
        <dbReference type="PIRSR" id="PIRSR000097-3"/>
    </source>
</evidence>
<keyword evidence="3" id="KW-0560">Oxidoreductase</keyword>
<dbReference type="InterPro" id="IPR020471">
    <property type="entry name" value="AKR"/>
</dbReference>
<dbReference type="RefSeq" id="XP_062629306.1">
    <property type="nucleotide sequence ID" value="XM_062773322.1"/>
</dbReference>
<reference evidence="8" key="1">
    <citation type="submission" date="2023-10" db="EMBL/GenBank/DDBJ databases">
        <authorList>
            <person name="Noh H."/>
        </authorList>
    </citation>
    <scope>NUCLEOTIDE SEQUENCE</scope>
    <source>
        <strain evidence="8">DUCC4014</strain>
    </source>
</reference>
<dbReference type="Pfam" id="PF00248">
    <property type="entry name" value="Aldo_ket_red"/>
    <property type="match status" value="1"/>
</dbReference>
<dbReference type="PANTHER" id="PTHR43827:SF3">
    <property type="entry name" value="NADP-DEPENDENT OXIDOREDUCTASE DOMAIN-CONTAINING PROTEIN"/>
    <property type="match status" value="1"/>
</dbReference>
<evidence type="ECO:0000256" key="4">
    <source>
        <dbReference type="PIRSR" id="PIRSR000097-1"/>
    </source>
</evidence>
<evidence type="ECO:0000256" key="2">
    <source>
        <dbReference type="ARBA" id="ARBA00022857"/>
    </source>
</evidence>
<dbReference type="PIRSF" id="PIRSF000097">
    <property type="entry name" value="AKR"/>
    <property type="match status" value="1"/>
</dbReference>
<gene>
    <name evidence="8" type="primary">gar1_0</name>
    <name evidence="8" type="ORF">LOC62_05G006807</name>
</gene>
<dbReference type="InterPro" id="IPR023210">
    <property type="entry name" value="NADP_OxRdtase_dom"/>
</dbReference>
<feature type="site" description="Lowers pKa of active site Tyr" evidence="6">
    <location>
        <position position="81"/>
    </location>
</feature>
<organism evidence="8 9">
    <name type="scientific">Vanrija pseudolonga</name>
    <dbReference type="NCBI Taxonomy" id="143232"/>
    <lineage>
        <taxon>Eukaryota</taxon>
        <taxon>Fungi</taxon>
        <taxon>Dikarya</taxon>
        <taxon>Basidiomycota</taxon>
        <taxon>Agaricomycotina</taxon>
        <taxon>Tremellomycetes</taxon>
        <taxon>Trichosporonales</taxon>
        <taxon>Trichosporonaceae</taxon>
        <taxon>Vanrija</taxon>
    </lineage>
</organism>
<dbReference type="PANTHER" id="PTHR43827">
    <property type="entry name" value="2,5-DIKETO-D-GLUCONIC ACID REDUCTASE"/>
    <property type="match status" value="1"/>
</dbReference>
<keyword evidence="2" id="KW-0521">NADP</keyword>
<dbReference type="GeneID" id="87809982"/>
<evidence type="ECO:0000256" key="1">
    <source>
        <dbReference type="ARBA" id="ARBA00007905"/>
    </source>
</evidence>
<dbReference type="AlphaFoldDB" id="A0AAF1BMC7"/>
<feature type="binding site" evidence="5">
    <location>
        <position position="122"/>
    </location>
    <ligand>
        <name>substrate</name>
    </ligand>
</feature>
<dbReference type="Gene3D" id="3.20.20.100">
    <property type="entry name" value="NADP-dependent oxidoreductase domain"/>
    <property type="match status" value="1"/>
</dbReference>
<dbReference type="InterPro" id="IPR018170">
    <property type="entry name" value="Aldo/ket_reductase_CS"/>
</dbReference>
<comment type="similarity">
    <text evidence="1">Belongs to the aldo/keto reductase family.</text>
</comment>
<sequence>MTLDNDELPKTFVLNNGVQIPTVGLGTWQAPLNATRDAVSFALQQGYRHLDCAYIYLNEREVGEGIRASGVPRSEVFVTSKVWNLFQDDVAGNLEKTLDNLGLDYVDLYNTSLTLGVLQLVHWPIKFLPADAGAPNPLRPLNPDGTYKVDRTWDQGVTWAGMEAVYAAGKARAIGVCNWSIPYLEALAKSWKVVPAVNQVENHPFLPQHALKAWCDARGILLEAYSPLGGPGAPVLQDEDIVAVAKRNGVTPATVLISYQVNRGIVPLPKSVSHERLVQNLRVVRLSAEDMALLDGLAAKGKAQRLNKPPFCWDLGFDDWD</sequence>
<proteinExistence type="inferred from homology"/>
<evidence type="ECO:0000313" key="8">
    <source>
        <dbReference type="EMBL" id="WOO83280.1"/>
    </source>
</evidence>
<dbReference type="Proteomes" id="UP000827549">
    <property type="component" value="Chromosome 5"/>
</dbReference>
<feature type="active site" description="Proton donor" evidence="4">
    <location>
        <position position="56"/>
    </location>
</feature>
<keyword evidence="9" id="KW-1185">Reference proteome</keyword>
<protein>
    <submittedName>
        <fullName evidence="8">D-galacturonate reductase</fullName>
    </submittedName>
</protein>
<dbReference type="EMBL" id="CP086718">
    <property type="protein sequence ID" value="WOO83280.1"/>
    <property type="molecule type" value="Genomic_DNA"/>
</dbReference>
<dbReference type="PROSITE" id="PS00798">
    <property type="entry name" value="ALDOKETO_REDUCTASE_1"/>
    <property type="match status" value="1"/>
</dbReference>
<accession>A0AAF1BMC7</accession>
<dbReference type="SUPFAM" id="SSF51430">
    <property type="entry name" value="NAD(P)-linked oxidoreductase"/>
    <property type="match status" value="1"/>
</dbReference>
<dbReference type="PRINTS" id="PR00069">
    <property type="entry name" value="ALDKETRDTASE"/>
</dbReference>
<evidence type="ECO:0000256" key="5">
    <source>
        <dbReference type="PIRSR" id="PIRSR000097-2"/>
    </source>
</evidence>
<evidence type="ECO:0000259" key="7">
    <source>
        <dbReference type="Pfam" id="PF00248"/>
    </source>
</evidence>
<dbReference type="GO" id="GO:0016616">
    <property type="term" value="F:oxidoreductase activity, acting on the CH-OH group of donors, NAD or NADP as acceptor"/>
    <property type="evidence" value="ECO:0007669"/>
    <property type="project" value="UniProtKB-ARBA"/>
</dbReference>
<name>A0AAF1BMC7_9TREE</name>
<dbReference type="InterPro" id="IPR036812">
    <property type="entry name" value="NAD(P)_OxRdtase_dom_sf"/>
</dbReference>
<evidence type="ECO:0000313" key="9">
    <source>
        <dbReference type="Proteomes" id="UP000827549"/>
    </source>
</evidence>
<feature type="domain" description="NADP-dependent oxidoreductase" evidence="7">
    <location>
        <begin position="23"/>
        <end position="297"/>
    </location>
</feature>